<protein>
    <recommendedName>
        <fullName evidence="4">Aminotransferase</fullName>
        <ecNumber evidence="4">2.6.1.-</ecNumber>
    </recommendedName>
</protein>
<gene>
    <name evidence="6" type="ORF">SAMN05421720_101373</name>
</gene>
<accession>A0A1G6X5S1</accession>
<comment type="similarity">
    <text evidence="4">Belongs to the class-I pyridoxal-phosphate-dependent aminotransferase family.</text>
</comment>
<keyword evidence="2 4" id="KW-0032">Aminotransferase</keyword>
<dbReference type="InterPro" id="IPR004839">
    <property type="entry name" value="Aminotransferase_I/II_large"/>
</dbReference>
<dbReference type="RefSeq" id="WP_092781212.1">
    <property type="nucleotide sequence ID" value="NZ_FNAP01000001.1"/>
</dbReference>
<dbReference type="PROSITE" id="PS00105">
    <property type="entry name" value="AA_TRANSFER_CLASS_1"/>
    <property type="match status" value="1"/>
</dbReference>
<dbReference type="OrthoDB" id="9763453at2"/>
<dbReference type="STRING" id="69960.SAMN05421720_101373"/>
<dbReference type="GO" id="GO:0030170">
    <property type="term" value="F:pyridoxal phosphate binding"/>
    <property type="evidence" value="ECO:0007669"/>
    <property type="project" value="InterPro"/>
</dbReference>
<reference evidence="6 7" key="1">
    <citation type="submission" date="2016-10" db="EMBL/GenBank/DDBJ databases">
        <authorList>
            <person name="de Groot N.N."/>
        </authorList>
    </citation>
    <scope>NUCLEOTIDE SEQUENCE [LARGE SCALE GENOMIC DNA]</scope>
    <source>
        <strain evidence="6 7">ATCC 700224</strain>
    </source>
</reference>
<dbReference type="InterPro" id="IPR015421">
    <property type="entry name" value="PyrdxlP-dep_Trfase_major"/>
</dbReference>
<dbReference type="EC" id="2.6.1.-" evidence="4"/>
<dbReference type="InterPro" id="IPR015422">
    <property type="entry name" value="PyrdxlP-dep_Trfase_small"/>
</dbReference>
<dbReference type="NCBIfam" id="NF006604">
    <property type="entry name" value="PRK09148.1"/>
    <property type="match status" value="1"/>
</dbReference>
<dbReference type="InterPro" id="IPR004838">
    <property type="entry name" value="NHTrfase_class1_PyrdxlP-BS"/>
</dbReference>
<dbReference type="InterPro" id="IPR050881">
    <property type="entry name" value="LL-DAP_aminotransferase"/>
</dbReference>
<dbReference type="PANTHER" id="PTHR42832:SF1">
    <property type="entry name" value="GLUTAMATE-PYRUVATE AMINOTRANSFERASE ALAC"/>
    <property type="match status" value="1"/>
</dbReference>
<dbReference type="PANTHER" id="PTHR42832">
    <property type="entry name" value="AMINO ACID AMINOTRANSFERASE"/>
    <property type="match status" value="1"/>
</dbReference>
<evidence type="ECO:0000313" key="6">
    <source>
        <dbReference type="EMBL" id="SDD73213.1"/>
    </source>
</evidence>
<sequence length="407" mass="44909">MLQTEFYRVKRLPPYVFAEVNAMKARARAAGEDIIDLGMGNPDQPTPQHIVDKLAEAAANPRAHRYSASRGIPGLRRALAAYYERRFNVSLDPETETIVTLGSKEGLANLAQAITSPGDIVLAPNPSYPIHAFGFIIAGGSVRHVPCEPDHTFLEALERGVRHSVPKPIAVLLNYPSNPTAYVADLDFYGQVVDFCRHHGIYILSDLAYSEIYFNDQPPPSVLQVPGAREVAVEFTSLSKSYNMPGWRIGFAAGSRHLIGALTRIKSYLDYGAFTPVQVAATAALNGPQECVGEIRQMYKERRDAMVEAFDQAGWTVPSPPATMFAWVPVPPAFAHMGSLEFSKLLLQEAKVAVSPGIGFGEYGDRHVRIALVENRQRIRQAARNIKGFLSNYDSLLEDSERKRTEV</sequence>
<proteinExistence type="inferred from homology"/>
<evidence type="ECO:0000256" key="2">
    <source>
        <dbReference type="ARBA" id="ARBA00022576"/>
    </source>
</evidence>
<evidence type="ECO:0000313" key="7">
    <source>
        <dbReference type="Proteomes" id="UP000199412"/>
    </source>
</evidence>
<dbReference type="Proteomes" id="UP000199412">
    <property type="component" value="Unassembled WGS sequence"/>
</dbReference>
<evidence type="ECO:0000256" key="4">
    <source>
        <dbReference type="RuleBase" id="RU000481"/>
    </source>
</evidence>
<feature type="domain" description="Aminotransferase class I/classII large" evidence="5">
    <location>
        <begin position="33"/>
        <end position="385"/>
    </location>
</feature>
<organism evidence="6 7">
    <name type="scientific">Rhodospira trueperi</name>
    <dbReference type="NCBI Taxonomy" id="69960"/>
    <lineage>
        <taxon>Bacteria</taxon>
        <taxon>Pseudomonadati</taxon>
        <taxon>Pseudomonadota</taxon>
        <taxon>Alphaproteobacteria</taxon>
        <taxon>Rhodospirillales</taxon>
        <taxon>Rhodospirillaceae</taxon>
        <taxon>Rhodospira</taxon>
    </lineage>
</organism>
<dbReference type="Gene3D" id="3.90.1150.10">
    <property type="entry name" value="Aspartate Aminotransferase, domain 1"/>
    <property type="match status" value="1"/>
</dbReference>
<comment type="cofactor">
    <cofactor evidence="1 4">
        <name>pyridoxal 5'-phosphate</name>
        <dbReference type="ChEBI" id="CHEBI:597326"/>
    </cofactor>
</comment>
<dbReference type="SUPFAM" id="SSF53383">
    <property type="entry name" value="PLP-dependent transferases"/>
    <property type="match status" value="1"/>
</dbReference>
<keyword evidence="3 4" id="KW-0808">Transferase</keyword>
<dbReference type="Gene3D" id="3.40.640.10">
    <property type="entry name" value="Type I PLP-dependent aspartate aminotransferase-like (Major domain)"/>
    <property type="match status" value="1"/>
</dbReference>
<dbReference type="AlphaFoldDB" id="A0A1G6X5S1"/>
<keyword evidence="7" id="KW-1185">Reference proteome</keyword>
<evidence type="ECO:0000256" key="3">
    <source>
        <dbReference type="ARBA" id="ARBA00022679"/>
    </source>
</evidence>
<dbReference type="InterPro" id="IPR015424">
    <property type="entry name" value="PyrdxlP-dep_Trfase"/>
</dbReference>
<dbReference type="GO" id="GO:0008483">
    <property type="term" value="F:transaminase activity"/>
    <property type="evidence" value="ECO:0007669"/>
    <property type="project" value="UniProtKB-KW"/>
</dbReference>
<evidence type="ECO:0000256" key="1">
    <source>
        <dbReference type="ARBA" id="ARBA00001933"/>
    </source>
</evidence>
<dbReference type="EMBL" id="FNAP01000001">
    <property type="protein sequence ID" value="SDD73213.1"/>
    <property type="molecule type" value="Genomic_DNA"/>
</dbReference>
<dbReference type="Pfam" id="PF00155">
    <property type="entry name" value="Aminotran_1_2"/>
    <property type="match status" value="1"/>
</dbReference>
<name>A0A1G6X5S1_9PROT</name>
<evidence type="ECO:0000259" key="5">
    <source>
        <dbReference type="Pfam" id="PF00155"/>
    </source>
</evidence>
<dbReference type="CDD" id="cd00609">
    <property type="entry name" value="AAT_like"/>
    <property type="match status" value="1"/>
</dbReference>